<dbReference type="SUPFAM" id="SSF56112">
    <property type="entry name" value="Protein kinase-like (PK-like)"/>
    <property type="match status" value="1"/>
</dbReference>
<dbReference type="KEGG" id="kcm:ABWK59_34090"/>
<keyword evidence="3" id="KW-0808">Transferase</keyword>
<dbReference type="Gene3D" id="2.80.10.50">
    <property type="match status" value="1"/>
</dbReference>
<dbReference type="Gene3D" id="3.30.200.20">
    <property type="entry name" value="Phosphorylase Kinase, domain 1"/>
    <property type="match status" value="1"/>
</dbReference>
<evidence type="ECO:0000256" key="9">
    <source>
        <dbReference type="PROSITE-ProRule" id="PRU10141"/>
    </source>
</evidence>
<reference evidence="12" key="1">
    <citation type="submission" date="2024-06" db="EMBL/GenBank/DDBJ databases">
        <title>The genome sequences of Kitasatospora sp. strain HUAS MG31.</title>
        <authorList>
            <person name="Mo P."/>
        </authorList>
    </citation>
    <scope>NUCLEOTIDE SEQUENCE</scope>
    <source>
        <strain evidence="12">HUAS MG31</strain>
    </source>
</reference>
<gene>
    <name evidence="12" type="ORF">ABWK59_34090</name>
</gene>
<accession>A0AAU8K4F9</accession>
<name>A0AAU8K4F9_9ACTN</name>
<keyword evidence="2 12" id="KW-0723">Serine/threonine-protein kinase</keyword>
<evidence type="ECO:0000259" key="11">
    <source>
        <dbReference type="PROSITE" id="PS50011"/>
    </source>
</evidence>
<evidence type="ECO:0000313" key="12">
    <source>
        <dbReference type="EMBL" id="XCM83602.1"/>
    </source>
</evidence>
<dbReference type="SUPFAM" id="SSF50370">
    <property type="entry name" value="Ricin B-like lectins"/>
    <property type="match status" value="1"/>
</dbReference>
<dbReference type="GO" id="GO:0005524">
    <property type="term" value="F:ATP binding"/>
    <property type="evidence" value="ECO:0007669"/>
    <property type="project" value="UniProtKB-UniRule"/>
</dbReference>
<feature type="region of interest" description="Disordered" evidence="10">
    <location>
        <begin position="354"/>
        <end position="474"/>
    </location>
</feature>
<feature type="domain" description="Protein kinase" evidence="11">
    <location>
        <begin position="12"/>
        <end position="285"/>
    </location>
</feature>
<feature type="binding site" evidence="9">
    <location>
        <position position="41"/>
    </location>
    <ligand>
        <name>ATP</name>
        <dbReference type="ChEBI" id="CHEBI:30616"/>
    </ligand>
</feature>
<protein>
    <recommendedName>
        <fullName evidence="1">non-specific serine/threonine protein kinase</fullName>
        <ecNumber evidence="1">2.7.11.1</ecNumber>
    </recommendedName>
</protein>
<evidence type="ECO:0000256" key="6">
    <source>
        <dbReference type="ARBA" id="ARBA00022840"/>
    </source>
</evidence>
<dbReference type="PROSITE" id="PS50231">
    <property type="entry name" value="RICIN_B_LECTIN"/>
    <property type="match status" value="1"/>
</dbReference>
<feature type="compositionally biased region" description="Basic and acidic residues" evidence="10">
    <location>
        <begin position="306"/>
        <end position="315"/>
    </location>
</feature>
<dbReference type="InterPro" id="IPR035992">
    <property type="entry name" value="Ricin_B-like_lectins"/>
</dbReference>
<dbReference type="PANTHER" id="PTHR43289">
    <property type="entry name" value="MITOGEN-ACTIVATED PROTEIN KINASE KINASE KINASE 20-RELATED"/>
    <property type="match status" value="1"/>
</dbReference>
<dbReference type="FunFam" id="1.10.510.10:FF:000021">
    <property type="entry name" value="Serine/threonine protein kinase"/>
    <property type="match status" value="1"/>
</dbReference>
<comment type="catalytic activity">
    <reaction evidence="8">
        <text>L-seryl-[protein] + ATP = O-phospho-L-seryl-[protein] + ADP + H(+)</text>
        <dbReference type="Rhea" id="RHEA:17989"/>
        <dbReference type="Rhea" id="RHEA-COMP:9863"/>
        <dbReference type="Rhea" id="RHEA-COMP:11604"/>
        <dbReference type="ChEBI" id="CHEBI:15378"/>
        <dbReference type="ChEBI" id="CHEBI:29999"/>
        <dbReference type="ChEBI" id="CHEBI:30616"/>
        <dbReference type="ChEBI" id="CHEBI:83421"/>
        <dbReference type="ChEBI" id="CHEBI:456216"/>
        <dbReference type="EC" id="2.7.11.1"/>
    </reaction>
</comment>
<evidence type="ECO:0000256" key="8">
    <source>
        <dbReference type="ARBA" id="ARBA00048679"/>
    </source>
</evidence>
<dbReference type="FunFam" id="3.30.200.20:FF:000035">
    <property type="entry name" value="Serine/threonine protein kinase Stk1"/>
    <property type="match status" value="1"/>
</dbReference>
<dbReference type="PANTHER" id="PTHR43289:SF6">
    <property type="entry name" value="SERINE_THREONINE-PROTEIN KINASE NEKL-3"/>
    <property type="match status" value="1"/>
</dbReference>
<sequence length="608" mass="62125">MWGRGTVLGGRYTLTERVGGGGMGEVWRADDGVLERQVAVKIMHPGLLEDRGFTERFRREARILATLRHPGIVHVHDYGEPAPDGDGRDGGDGEDAGERIAYIVMEFIDGKPLNEVLAAQGPMVPARALGIVADALDALHVAHQREIVHRDLKPSNLMLRSDGGVTVTDFGIAHAMAGTKITTTNSVLGTALYIAPEQADGQATSPRSDLYSIGVVCFELLTGRLPFTGETVLEIVLKHIQQPAPQLSEAFPQAVREFVATALAKDPAERHPNAAAMAAAARAAAARPGAGEAVRGPTVIATVPAPRREPAKDETPATVQQQRRRSRLVVPIVIPVVISIGVGTAVLIDRTPWHSRAEGTGPDRPGTAAPLTPGAVPTDPAASGSASASPPASPSPTAGDPADPQATPGQQPANPAQVPGGAAGGGGAAAGGAAGGGAAGGGGGTTATRGTTAPPANTPPPATPEQPSVPQGCGGNGWGYVTGVGSGQRLGLAADSLAGGTDAVMGRNTAYGWVRSAPDPGGWYTLSPCNMSKPVLVQNTDSKSVELSPGFSVLTRWTVASAPTQGAVYLKDYSSSTCLTDNGSGRGVTMETCTPGNKSQQWYVPPSG</sequence>
<dbReference type="PROSITE" id="PS00108">
    <property type="entry name" value="PROTEIN_KINASE_ST"/>
    <property type="match status" value="1"/>
</dbReference>
<feature type="compositionally biased region" description="Low complexity" evidence="10">
    <location>
        <begin position="446"/>
        <end position="455"/>
    </location>
</feature>
<evidence type="ECO:0000256" key="4">
    <source>
        <dbReference type="ARBA" id="ARBA00022741"/>
    </source>
</evidence>
<feature type="region of interest" description="Disordered" evidence="10">
    <location>
        <begin position="302"/>
        <end position="324"/>
    </location>
</feature>
<evidence type="ECO:0000256" key="5">
    <source>
        <dbReference type="ARBA" id="ARBA00022777"/>
    </source>
</evidence>
<evidence type="ECO:0000256" key="3">
    <source>
        <dbReference type="ARBA" id="ARBA00022679"/>
    </source>
</evidence>
<dbReference type="CDD" id="cd14014">
    <property type="entry name" value="STKc_PknB_like"/>
    <property type="match status" value="1"/>
</dbReference>
<evidence type="ECO:0000256" key="7">
    <source>
        <dbReference type="ARBA" id="ARBA00047899"/>
    </source>
</evidence>
<dbReference type="InterPro" id="IPR000719">
    <property type="entry name" value="Prot_kinase_dom"/>
</dbReference>
<dbReference type="SMART" id="SM00220">
    <property type="entry name" value="S_TKc"/>
    <property type="match status" value="1"/>
</dbReference>
<dbReference type="InterPro" id="IPR008271">
    <property type="entry name" value="Ser/Thr_kinase_AS"/>
</dbReference>
<feature type="compositionally biased region" description="Gly residues" evidence="10">
    <location>
        <begin position="421"/>
        <end position="445"/>
    </location>
</feature>
<comment type="catalytic activity">
    <reaction evidence="7">
        <text>L-threonyl-[protein] + ATP = O-phospho-L-threonyl-[protein] + ADP + H(+)</text>
        <dbReference type="Rhea" id="RHEA:46608"/>
        <dbReference type="Rhea" id="RHEA-COMP:11060"/>
        <dbReference type="Rhea" id="RHEA-COMP:11605"/>
        <dbReference type="ChEBI" id="CHEBI:15378"/>
        <dbReference type="ChEBI" id="CHEBI:30013"/>
        <dbReference type="ChEBI" id="CHEBI:30616"/>
        <dbReference type="ChEBI" id="CHEBI:61977"/>
        <dbReference type="ChEBI" id="CHEBI:456216"/>
        <dbReference type="EC" id="2.7.11.1"/>
    </reaction>
</comment>
<evidence type="ECO:0000256" key="10">
    <source>
        <dbReference type="SAM" id="MobiDB-lite"/>
    </source>
</evidence>
<dbReference type="AlphaFoldDB" id="A0AAU8K4F9"/>
<dbReference type="GO" id="GO:0004674">
    <property type="term" value="F:protein serine/threonine kinase activity"/>
    <property type="evidence" value="ECO:0007669"/>
    <property type="project" value="UniProtKB-KW"/>
</dbReference>
<dbReference type="PROSITE" id="PS50011">
    <property type="entry name" value="PROTEIN_KINASE_DOM"/>
    <property type="match status" value="1"/>
</dbReference>
<keyword evidence="5 12" id="KW-0418">Kinase</keyword>
<feature type="compositionally biased region" description="Low complexity" evidence="10">
    <location>
        <begin position="377"/>
        <end position="420"/>
    </location>
</feature>
<dbReference type="GO" id="GO:0045717">
    <property type="term" value="P:negative regulation of fatty acid biosynthetic process"/>
    <property type="evidence" value="ECO:0007669"/>
    <property type="project" value="UniProtKB-ARBA"/>
</dbReference>
<dbReference type="EC" id="2.7.11.1" evidence="1"/>
<proteinExistence type="predicted"/>
<dbReference type="InterPro" id="IPR011009">
    <property type="entry name" value="Kinase-like_dom_sf"/>
</dbReference>
<dbReference type="EMBL" id="CP159872">
    <property type="protein sequence ID" value="XCM83602.1"/>
    <property type="molecule type" value="Genomic_DNA"/>
</dbReference>
<organism evidence="12">
    <name type="scientific">Kitasatospora camelliae</name>
    <dbReference type="NCBI Taxonomy" id="3156397"/>
    <lineage>
        <taxon>Bacteria</taxon>
        <taxon>Bacillati</taxon>
        <taxon>Actinomycetota</taxon>
        <taxon>Actinomycetes</taxon>
        <taxon>Kitasatosporales</taxon>
        <taxon>Streptomycetaceae</taxon>
        <taxon>Kitasatospora</taxon>
    </lineage>
</organism>
<dbReference type="Pfam" id="PF00069">
    <property type="entry name" value="Pkinase"/>
    <property type="match status" value="1"/>
</dbReference>
<evidence type="ECO:0000256" key="1">
    <source>
        <dbReference type="ARBA" id="ARBA00012513"/>
    </source>
</evidence>
<keyword evidence="6 9" id="KW-0067">ATP-binding</keyword>
<dbReference type="RefSeq" id="WP_354644538.1">
    <property type="nucleotide sequence ID" value="NZ_CP159872.1"/>
</dbReference>
<dbReference type="Gene3D" id="1.10.510.10">
    <property type="entry name" value="Transferase(Phosphotransferase) domain 1"/>
    <property type="match status" value="1"/>
</dbReference>
<dbReference type="PROSITE" id="PS00107">
    <property type="entry name" value="PROTEIN_KINASE_ATP"/>
    <property type="match status" value="1"/>
</dbReference>
<evidence type="ECO:0000256" key="2">
    <source>
        <dbReference type="ARBA" id="ARBA00022527"/>
    </source>
</evidence>
<dbReference type="InterPro" id="IPR017441">
    <property type="entry name" value="Protein_kinase_ATP_BS"/>
</dbReference>
<keyword evidence="4 9" id="KW-0547">Nucleotide-binding</keyword>